<dbReference type="PROSITE" id="PS00086">
    <property type="entry name" value="CYTOCHROME_P450"/>
    <property type="match status" value="1"/>
</dbReference>
<evidence type="ECO:0007829" key="11">
    <source>
        <dbReference type="PDB" id="6J86"/>
    </source>
</evidence>
<keyword evidence="9" id="KW-1185">Reference proteome</keyword>
<dbReference type="PDB" id="6J86">
    <property type="method" value="X-ray"/>
    <property type="resolution" value="2.60 A"/>
    <property type="chains" value="A/B=1-415"/>
</dbReference>
<dbReference type="PDB" id="6J85">
    <property type="method" value="X-ray"/>
    <property type="resolution" value="2.20 A"/>
    <property type="chains" value="A/B=1-415"/>
</dbReference>
<dbReference type="GO" id="GO:0020037">
    <property type="term" value="F:heme binding"/>
    <property type="evidence" value="ECO:0007669"/>
    <property type="project" value="InterPro"/>
</dbReference>
<evidence type="ECO:0000313" key="9">
    <source>
        <dbReference type="Proteomes" id="UP000184501"/>
    </source>
</evidence>
<dbReference type="Gene3D" id="1.10.630.10">
    <property type="entry name" value="Cytochrome P450"/>
    <property type="match status" value="1"/>
</dbReference>
<dbReference type="PDB" id="6J88">
    <property type="method" value="X-ray"/>
    <property type="resolution" value="2.35 A"/>
    <property type="chains" value="A/B=1-415"/>
</dbReference>
<organism evidence="8 9">
    <name type="scientific">Streptoalloteichus hindustanus</name>
    <dbReference type="NCBI Taxonomy" id="2017"/>
    <lineage>
        <taxon>Bacteria</taxon>
        <taxon>Bacillati</taxon>
        <taxon>Actinomycetota</taxon>
        <taxon>Actinomycetes</taxon>
        <taxon>Pseudonocardiales</taxon>
        <taxon>Pseudonocardiaceae</taxon>
        <taxon>Streptoalloteichus</taxon>
    </lineage>
</organism>
<feature type="binding site" evidence="10 11">
    <location>
        <position position="286"/>
    </location>
    <ligand>
        <name>heme b</name>
        <dbReference type="ChEBI" id="CHEBI:60344"/>
    </ligand>
</feature>
<dbReference type="InterPro" id="IPR017972">
    <property type="entry name" value="Cyt_P450_CS"/>
</dbReference>
<feature type="binding site" evidence="10 11">
    <location>
        <position position="92"/>
    </location>
    <ligand>
        <name>heme b</name>
        <dbReference type="ChEBI" id="CHEBI:60344"/>
    </ligand>
</feature>
<evidence type="ECO:0000256" key="4">
    <source>
        <dbReference type="ARBA" id="ARBA00023002"/>
    </source>
</evidence>
<dbReference type="PDBsum" id="6J87"/>
<evidence type="ECO:0000256" key="1">
    <source>
        <dbReference type="ARBA" id="ARBA00010617"/>
    </source>
</evidence>
<dbReference type="InterPro" id="IPR001128">
    <property type="entry name" value="Cyt_P450"/>
</dbReference>
<dbReference type="STRING" id="2017.SAMN05444320_102263"/>
<evidence type="ECO:0000256" key="3">
    <source>
        <dbReference type="ARBA" id="ARBA00022723"/>
    </source>
</evidence>
<dbReference type="InterPro" id="IPR002397">
    <property type="entry name" value="Cyt_P450_B"/>
</dbReference>
<dbReference type="SMR" id="A0A1M4Y7D5"/>
<dbReference type="PRINTS" id="PR00385">
    <property type="entry name" value="P450"/>
</dbReference>
<dbReference type="PRINTS" id="PR00359">
    <property type="entry name" value="BP450"/>
</dbReference>
<dbReference type="Proteomes" id="UP000184501">
    <property type="component" value="Unassembled WGS sequence"/>
</dbReference>
<evidence type="ECO:0000256" key="5">
    <source>
        <dbReference type="ARBA" id="ARBA00023004"/>
    </source>
</evidence>
<protein>
    <submittedName>
        <fullName evidence="8">Nocardicin N-oxygenase</fullName>
    </submittedName>
</protein>
<keyword evidence="3 7" id="KW-0479">Metal-binding</keyword>
<keyword evidence="6 7" id="KW-0503">Monooxygenase</keyword>
<dbReference type="PDBsum" id="6J88"/>
<evidence type="ECO:0007829" key="10">
    <source>
        <dbReference type="PDB" id="6J85"/>
    </source>
</evidence>
<feature type="binding site" evidence="10 11">
    <location>
        <position position="345"/>
    </location>
    <ligand>
        <name>heme b</name>
        <dbReference type="ChEBI" id="CHEBI:60344"/>
    </ligand>
</feature>
<evidence type="ECO:0000313" key="8">
    <source>
        <dbReference type="EMBL" id="SHF01569.1"/>
    </source>
</evidence>
<keyword evidence="2 7" id="KW-0349">Heme</keyword>
<dbReference type="GO" id="GO:0016705">
    <property type="term" value="F:oxidoreductase activity, acting on paired donors, with incorporation or reduction of molecular oxygen"/>
    <property type="evidence" value="ECO:0007669"/>
    <property type="project" value="InterPro"/>
</dbReference>
<feature type="binding site" evidence="10 11">
    <location>
        <position position="347"/>
    </location>
    <ligand>
        <name>heme b</name>
        <dbReference type="ChEBI" id="CHEBI:60344"/>
        <note>axial binding residue</note>
    </ligand>
    <ligandPart>
        <name>Fe</name>
        <dbReference type="ChEBI" id="CHEBI:18248"/>
    </ligandPart>
</feature>
<dbReference type="PDBsum" id="6J86"/>
<feature type="binding site" evidence="10 11">
    <location>
        <position position="96"/>
    </location>
    <ligand>
        <name>heme b</name>
        <dbReference type="ChEBI" id="CHEBI:60344"/>
    </ligand>
</feature>
<accession>A0A1M4Y7D5</accession>
<keyword evidence="10 11" id="KW-0002">3D-structure</keyword>
<name>A0A1M4Y7D5_STRHI</name>
<gene>
    <name evidence="8" type="ORF">SAMN05444320_102263</name>
</gene>
<feature type="binding site" evidence="10 11">
    <location>
        <position position="289"/>
    </location>
    <ligand>
        <name>heme b</name>
        <dbReference type="ChEBI" id="CHEBI:60344"/>
    </ligand>
</feature>
<dbReference type="GO" id="GO:0005506">
    <property type="term" value="F:iron ion binding"/>
    <property type="evidence" value="ECO:0007669"/>
    <property type="project" value="InterPro"/>
</dbReference>
<dbReference type="PANTHER" id="PTHR46696:SF1">
    <property type="entry name" value="CYTOCHROME P450 YJIB-RELATED"/>
    <property type="match status" value="1"/>
</dbReference>
<dbReference type="FunFam" id="1.10.630.10:FF:000018">
    <property type="entry name" value="Cytochrome P450 monooxygenase"/>
    <property type="match status" value="1"/>
</dbReference>
<sequence>MTGTPAPVRYPFGEAVRLDLHPTYAELRERRTLLRVRVPHGDDAWLVTRHEDVRTVLTDPRFSRAAAAGRDEARLTPLVIRTSVMGVDPPDHTRLRRLVATAFSRRGVEHLRPGITALVRRLTDDMVGQGPPVDLVRSFVTPLSGLVICDLLGVPYADRSRFRHWLEAFFSITALPADEVAVRIEAMYGYIAELVALRRAEPTEDLLGGLVRARDRDGSCSEEELVDLANVLLLAGYHTTASQLASSLFVLLTQPEHAELLRSRPELAPRAVEELLRYVPLIAHVTFARYATEDVWLGGTLVRAGEAVLPAVPSANRDAEVFDEPDRLDLTRRHNPHLAFGHGLHHCLGASLVRVQMEVALTMLLGRFPDLALAAPPDEVPWTRGMQARSPLRLPVTWGGGERAAAAVGADRGAG</sequence>
<dbReference type="AlphaFoldDB" id="A0A1M4Y7D5"/>
<evidence type="ECO:0000256" key="6">
    <source>
        <dbReference type="ARBA" id="ARBA00023033"/>
    </source>
</evidence>
<dbReference type="SUPFAM" id="SSF48264">
    <property type="entry name" value="Cytochrome P450"/>
    <property type="match status" value="1"/>
</dbReference>
<evidence type="ECO:0000256" key="2">
    <source>
        <dbReference type="ARBA" id="ARBA00022617"/>
    </source>
</evidence>
<keyword evidence="4 7" id="KW-0560">Oxidoreductase</keyword>
<dbReference type="Pfam" id="PF00067">
    <property type="entry name" value="p450"/>
    <property type="match status" value="1"/>
</dbReference>
<dbReference type="OrthoDB" id="141712at2"/>
<evidence type="ECO:0000256" key="7">
    <source>
        <dbReference type="RuleBase" id="RU000461"/>
    </source>
</evidence>
<dbReference type="EMBL" id="FQVN01000002">
    <property type="protein sequence ID" value="SHF01569.1"/>
    <property type="molecule type" value="Genomic_DNA"/>
</dbReference>
<dbReference type="InterPro" id="IPR036396">
    <property type="entry name" value="Cyt_P450_sf"/>
</dbReference>
<dbReference type="GO" id="GO:0004497">
    <property type="term" value="F:monooxygenase activity"/>
    <property type="evidence" value="ECO:0007669"/>
    <property type="project" value="UniProtKB-KW"/>
</dbReference>
<dbReference type="RefSeq" id="WP_073480545.1">
    <property type="nucleotide sequence ID" value="NZ_FQVN01000002.1"/>
</dbReference>
<proteinExistence type="evidence at protein level"/>
<reference evidence="10 11" key="2">
    <citation type="journal article" date="2019" name="Nat. Chem. Biol.">
        <title>Molecular basis for the P450-catalyzed C-N bond formation in indolactam biosynthesis.</title>
        <authorList>
            <person name="He F."/>
            <person name="Mori T."/>
            <person name="Morita I."/>
            <person name="Nakamura H."/>
            <person name="Alblova M."/>
            <person name="Hoshino S."/>
            <person name="Awakawa T."/>
            <person name="Abe I."/>
        </authorList>
    </citation>
    <scope>X-RAY CRYSTALLOGRAPHY (2.20 ANGSTROMS) IN COMPLEX WITH HEME B</scope>
</reference>
<dbReference type="PANTHER" id="PTHR46696">
    <property type="entry name" value="P450, PUTATIVE (EUROFUNG)-RELATED"/>
    <property type="match status" value="1"/>
</dbReference>
<dbReference type="CDD" id="cd11031">
    <property type="entry name" value="Cyp158A-like"/>
    <property type="match status" value="1"/>
</dbReference>
<dbReference type="PDBsum" id="6J85"/>
<dbReference type="PDB" id="6J87">
    <property type="method" value="X-ray"/>
    <property type="resolution" value="2.30 A"/>
    <property type="chains" value="A/B=1-415"/>
</dbReference>
<keyword evidence="5 7" id="KW-0408">Iron</keyword>
<reference evidence="8 9" key="1">
    <citation type="submission" date="2016-11" db="EMBL/GenBank/DDBJ databases">
        <authorList>
            <person name="Jaros S."/>
            <person name="Januszkiewicz K."/>
            <person name="Wedrychowicz H."/>
        </authorList>
    </citation>
    <scope>NUCLEOTIDE SEQUENCE [LARGE SCALE GENOMIC DNA]</scope>
    <source>
        <strain evidence="8 9">DSM 44523</strain>
    </source>
</reference>
<comment type="similarity">
    <text evidence="1 7">Belongs to the cytochrome P450 family.</text>
</comment>